<sequence length="74" mass="8207">MTIEDRNAKTVSVHDRNSDRQANNVLLDQLSNAVRPWFADFTNGDVRRAIEALRVPASRIAAADFLGLELIEAA</sequence>
<organism evidence="1 2">
    <name type="scientific">Schaalia radingae</name>
    <dbReference type="NCBI Taxonomy" id="131110"/>
    <lineage>
        <taxon>Bacteria</taxon>
        <taxon>Bacillati</taxon>
        <taxon>Actinomycetota</taxon>
        <taxon>Actinomycetes</taxon>
        <taxon>Actinomycetales</taxon>
        <taxon>Actinomycetaceae</taxon>
        <taxon>Schaalia</taxon>
    </lineage>
</organism>
<dbReference type="Proteomes" id="UP000198976">
    <property type="component" value="Chromosome I"/>
</dbReference>
<reference evidence="1 2" key="1">
    <citation type="submission" date="2016-10" db="EMBL/GenBank/DDBJ databases">
        <authorList>
            <person name="Varghese N."/>
            <person name="Submissions S."/>
        </authorList>
    </citation>
    <scope>NUCLEOTIDE SEQUENCE [LARGE SCALE GENOMIC DNA]</scope>
    <source>
        <strain evidence="1 2">DSM 9169</strain>
    </source>
</reference>
<accession>A0ABY0V7I1</accession>
<evidence type="ECO:0000313" key="2">
    <source>
        <dbReference type="Proteomes" id="UP000198976"/>
    </source>
</evidence>
<name>A0ABY0V7I1_9ACTO</name>
<dbReference type="RefSeq" id="WP_058236642.1">
    <property type="nucleotide sequence ID" value="NZ_LT629792.1"/>
</dbReference>
<keyword evidence="2" id="KW-1185">Reference proteome</keyword>
<protein>
    <submittedName>
        <fullName evidence="1">Uncharacterized protein</fullName>
    </submittedName>
</protein>
<proteinExistence type="predicted"/>
<evidence type="ECO:0000313" key="1">
    <source>
        <dbReference type="EMBL" id="SDT93552.1"/>
    </source>
</evidence>
<dbReference type="EMBL" id="LT629792">
    <property type="protein sequence ID" value="SDT93552.1"/>
    <property type="molecule type" value="Genomic_DNA"/>
</dbReference>
<gene>
    <name evidence="1" type="ORF">SAMN04489714_1038</name>
</gene>